<dbReference type="PANTHER" id="PTHR47790:SF2">
    <property type="entry name" value="TRNA_TMRNA (URACIL-C(5))-METHYLTRANSFERASE"/>
    <property type="match status" value="1"/>
</dbReference>
<dbReference type="Pfam" id="PF05958">
    <property type="entry name" value="tRNA_U5-meth_tr"/>
    <property type="match status" value="1"/>
</dbReference>
<evidence type="ECO:0000256" key="4">
    <source>
        <dbReference type="ARBA" id="ARBA00022694"/>
    </source>
</evidence>
<dbReference type="InterPro" id="IPR010280">
    <property type="entry name" value="U5_MeTrfase_fam"/>
</dbReference>
<evidence type="ECO:0000256" key="7">
    <source>
        <dbReference type="HAMAP-Rule" id="MF_01011"/>
    </source>
</evidence>
<dbReference type="PROSITE" id="PS01231">
    <property type="entry name" value="TRMA_2"/>
    <property type="match status" value="1"/>
</dbReference>
<dbReference type="InterPro" id="IPR029063">
    <property type="entry name" value="SAM-dependent_MTases_sf"/>
</dbReference>
<name>A0A9E8HG65_9ALTE</name>
<reference evidence="10" key="1">
    <citation type="submission" date="2022-07" db="EMBL/GenBank/DDBJ databases">
        <title>Alkalimarinus sp. nov., isolated from gut of a Alitta virens.</title>
        <authorList>
            <person name="Yang A.I."/>
            <person name="Shin N.-R."/>
        </authorList>
    </citation>
    <scope>NUCLEOTIDE SEQUENCE</scope>
    <source>
        <strain evidence="10">FA028</strain>
    </source>
</reference>
<evidence type="ECO:0000256" key="3">
    <source>
        <dbReference type="ARBA" id="ARBA00022691"/>
    </source>
</evidence>
<comment type="catalytic activity">
    <reaction evidence="5 7">
        <text>uridine(341) in tmRNA + S-adenosyl-L-methionine = 5-methyluridine(341) in tmRNA + S-adenosyl-L-homocysteine + H(+)</text>
        <dbReference type="Rhea" id="RHEA:43612"/>
        <dbReference type="Rhea" id="RHEA-COMP:10630"/>
        <dbReference type="Rhea" id="RHEA-COMP:10631"/>
        <dbReference type="ChEBI" id="CHEBI:15378"/>
        <dbReference type="ChEBI" id="CHEBI:57856"/>
        <dbReference type="ChEBI" id="CHEBI:59789"/>
        <dbReference type="ChEBI" id="CHEBI:65315"/>
        <dbReference type="ChEBI" id="CHEBI:74447"/>
    </reaction>
</comment>
<feature type="binding site" evidence="7 8">
    <location>
        <position position="216"/>
    </location>
    <ligand>
        <name>S-adenosyl-L-methionine</name>
        <dbReference type="ChEBI" id="CHEBI:59789"/>
    </ligand>
</feature>
<dbReference type="GO" id="GO:0005829">
    <property type="term" value="C:cytosol"/>
    <property type="evidence" value="ECO:0007669"/>
    <property type="project" value="TreeGrafter"/>
</dbReference>
<dbReference type="AlphaFoldDB" id="A0A9E8HG65"/>
<keyword evidence="3 7" id="KW-0949">S-adenosyl-L-methionine</keyword>
<dbReference type="GO" id="GO:0030488">
    <property type="term" value="P:tRNA methylation"/>
    <property type="evidence" value="ECO:0007669"/>
    <property type="project" value="UniProtKB-UniRule"/>
</dbReference>
<comment type="catalytic activity">
    <reaction evidence="6 7">
        <text>uridine(54) in tRNA + S-adenosyl-L-methionine = 5-methyluridine(54) in tRNA + S-adenosyl-L-homocysteine + H(+)</text>
        <dbReference type="Rhea" id="RHEA:42712"/>
        <dbReference type="Rhea" id="RHEA-COMP:10167"/>
        <dbReference type="Rhea" id="RHEA-COMP:10193"/>
        <dbReference type="ChEBI" id="CHEBI:15378"/>
        <dbReference type="ChEBI" id="CHEBI:57856"/>
        <dbReference type="ChEBI" id="CHEBI:59789"/>
        <dbReference type="ChEBI" id="CHEBI:65315"/>
        <dbReference type="ChEBI" id="CHEBI:74447"/>
        <dbReference type="EC" id="2.1.1.35"/>
    </reaction>
</comment>
<dbReference type="Proteomes" id="UP001164472">
    <property type="component" value="Chromosome"/>
</dbReference>
<evidence type="ECO:0000256" key="8">
    <source>
        <dbReference type="PROSITE-ProRule" id="PRU01024"/>
    </source>
</evidence>
<dbReference type="InterPro" id="IPR030390">
    <property type="entry name" value="MeTrfase_TrmA_AS"/>
</dbReference>
<comment type="function">
    <text evidence="7">Dual-specificity methyltransferase that catalyzes the formation of 5-methyluridine at position 54 (m5U54) in all tRNAs, and that of position 341 (m5U341) in tmRNA (transfer-mRNA).</text>
</comment>
<sequence length="366" mass="41854">MNTIDTSQYPALLASKTDQIKQKFAEFNAPELEVFASKPSHFRLRAEFRIWHTDERCHYAMTEKGNNKNIYEVVDFPIASELINTLMPALLTEINSTPALKHRLFQAEFLTTLSGDALITLIYHRQLDDEWKALALALQEKLGVSIIGRARKQKVVLDRDYVIEELAVNNQKYKYKQIEGGFTQPNGEMNQTMLTWAQSCSELVAPNKDTDLVELYCGNGNFSVALAGHYRKILATEISKTSVNAAQYNIQENNIDNLIIARLSSEEFVEALQGQREFRRLKDIELSEYQFDTVLVDPPRAGLDDESVKQVQQYRNIIYISCNPETLCNNLQTLAKTHDIKRFALFDQFPYTDHVECGVLLTRKTG</sequence>
<dbReference type="EC" id="2.1.1.35" evidence="7"/>
<feature type="binding site" evidence="7 8">
    <location>
        <position position="184"/>
    </location>
    <ligand>
        <name>S-adenosyl-L-methionine</name>
        <dbReference type="ChEBI" id="CHEBI:59789"/>
    </ligand>
</feature>
<comment type="similarity">
    <text evidence="7">Belongs to the class I-like SAM-binding methyltransferase superfamily. RNA M5U methyltransferase family. TrmA subfamily.</text>
</comment>
<feature type="active site" evidence="9">
    <location>
        <position position="322"/>
    </location>
</feature>
<dbReference type="PANTHER" id="PTHR47790">
    <property type="entry name" value="TRNA/TMRNA (URACIL-C(5))-METHYLTRANSFERASE"/>
    <property type="match status" value="1"/>
</dbReference>
<dbReference type="GO" id="GO:0000049">
    <property type="term" value="F:tRNA binding"/>
    <property type="evidence" value="ECO:0007669"/>
    <property type="project" value="TreeGrafter"/>
</dbReference>
<dbReference type="GO" id="GO:0019843">
    <property type="term" value="F:rRNA binding"/>
    <property type="evidence" value="ECO:0007669"/>
    <property type="project" value="TreeGrafter"/>
</dbReference>
<evidence type="ECO:0000256" key="1">
    <source>
        <dbReference type="ARBA" id="ARBA00022603"/>
    </source>
</evidence>
<gene>
    <name evidence="7 10" type="primary">trmA</name>
    <name evidence="10" type="ORF">NNL22_11335</name>
</gene>
<dbReference type="PROSITE" id="PS01230">
    <property type="entry name" value="TRMA_1"/>
    <property type="match status" value="1"/>
</dbReference>
<dbReference type="HAMAP" id="MF_01011">
    <property type="entry name" value="RNA_methyltr_TrmA"/>
    <property type="match status" value="1"/>
</dbReference>
<dbReference type="CDD" id="cd02440">
    <property type="entry name" value="AdoMet_MTases"/>
    <property type="match status" value="1"/>
</dbReference>
<evidence type="ECO:0000256" key="9">
    <source>
        <dbReference type="PROSITE-ProRule" id="PRU10015"/>
    </source>
</evidence>
<keyword evidence="4 7" id="KW-0819">tRNA processing</keyword>
<keyword evidence="2 7" id="KW-0808">Transferase</keyword>
<evidence type="ECO:0000313" key="11">
    <source>
        <dbReference type="Proteomes" id="UP001164472"/>
    </source>
</evidence>
<dbReference type="Gene3D" id="3.40.50.150">
    <property type="entry name" value="Vaccinia Virus protein VP39"/>
    <property type="match status" value="1"/>
</dbReference>
<dbReference type="InterPro" id="IPR011869">
    <property type="entry name" value="TrmA_MeTrfase"/>
</dbReference>
<keyword evidence="11" id="KW-1185">Reference proteome</keyword>
<dbReference type="RefSeq" id="WP_251809771.1">
    <property type="nucleotide sequence ID" value="NZ_CP101527.1"/>
</dbReference>
<organism evidence="10 11">
    <name type="scientific">Alkalimarinus sediminis</name>
    <dbReference type="NCBI Taxonomy" id="1632866"/>
    <lineage>
        <taxon>Bacteria</taxon>
        <taxon>Pseudomonadati</taxon>
        <taxon>Pseudomonadota</taxon>
        <taxon>Gammaproteobacteria</taxon>
        <taxon>Alteromonadales</taxon>
        <taxon>Alteromonadaceae</taxon>
        <taxon>Alkalimarinus</taxon>
    </lineage>
</organism>
<keyword evidence="1 7" id="KW-0489">Methyltransferase</keyword>
<feature type="binding site" evidence="7 8">
    <location>
        <position position="297"/>
    </location>
    <ligand>
        <name>S-adenosyl-L-methionine</name>
        <dbReference type="ChEBI" id="CHEBI:59789"/>
    </ligand>
</feature>
<evidence type="ECO:0000313" key="10">
    <source>
        <dbReference type="EMBL" id="UZW73630.1"/>
    </source>
</evidence>
<accession>A0A9E8HG65</accession>
<dbReference type="FunFam" id="2.40.50.1070:FF:000001">
    <property type="entry name" value="tRNA/tmRNA (uracil-C(5))-methyltransferase"/>
    <property type="match status" value="1"/>
</dbReference>
<dbReference type="PROSITE" id="PS51687">
    <property type="entry name" value="SAM_MT_RNA_M5U"/>
    <property type="match status" value="1"/>
</dbReference>
<evidence type="ECO:0000256" key="6">
    <source>
        <dbReference type="ARBA" id="ARBA00052788"/>
    </source>
</evidence>
<dbReference type="Gene3D" id="2.40.50.1070">
    <property type="match status" value="1"/>
</dbReference>
<feature type="active site" description="Proton acceptor" evidence="7">
    <location>
        <position position="356"/>
    </location>
</feature>
<dbReference type="SUPFAM" id="SSF53335">
    <property type="entry name" value="S-adenosyl-L-methionine-dependent methyltransferases"/>
    <property type="match status" value="1"/>
</dbReference>
<dbReference type="NCBIfam" id="TIGR02143">
    <property type="entry name" value="trmA_only"/>
    <property type="match status" value="1"/>
</dbReference>
<evidence type="ECO:0000256" key="5">
    <source>
        <dbReference type="ARBA" id="ARBA00051255"/>
    </source>
</evidence>
<dbReference type="FunFam" id="3.40.50.150:FF:000012">
    <property type="entry name" value="tRNA/tmRNA (uracil-C(5))-methyltransferase"/>
    <property type="match status" value="1"/>
</dbReference>
<dbReference type="KEGG" id="asem:NNL22_11335"/>
<dbReference type="InterPro" id="IPR030391">
    <property type="entry name" value="MeTrfase_TrmA_CS"/>
</dbReference>
<feature type="binding site" evidence="7 8">
    <location>
        <position position="237"/>
    </location>
    <ligand>
        <name>S-adenosyl-L-methionine</name>
        <dbReference type="ChEBI" id="CHEBI:59789"/>
    </ligand>
</feature>
<feature type="binding site" evidence="7">
    <location>
        <position position="221"/>
    </location>
    <ligand>
        <name>S-adenosyl-L-methionine</name>
        <dbReference type="ChEBI" id="CHEBI:59789"/>
    </ligand>
</feature>
<feature type="active site" description="Nucleophile" evidence="7 8">
    <location>
        <position position="322"/>
    </location>
</feature>
<protein>
    <recommendedName>
        <fullName evidence="7">tRNA/tmRNA (uracil-C(5))-methyltransferase</fullName>
        <ecNumber evidence="7">2.1.1.35</ecNumber>
    </recommendedName>
    <alternativeName>
        <fullName evidence="7">tRNA (uracil(54)-C(5))-methyltransferase</fullName>
    </alternativeName>
    <alternativeName>
        <fullName evidence="7">tRNA(m5U54)-methyltransferase</fullName>
        <shortName evidence="7">RUMT</shortName>
    </alternativeName>
    <alternativeName>
        <fullName evidence="7">tmRNA (uracil(341)-C(5))-methyltransferase</fullName>
    </alternativeName>
</protein>
<dbReference type="GO" id="GO:0030697">
    <property type="term" value="F:tRNA (uracil(54)-C5)-methyltransferase activity, S-adenosyl methionine-dependent"/>
    <property type="evidence" value="ECO:0007669"/>
    <property type="project" value="UniProtKB-UniRule"/>
</dbReference>
<proteinExistence type="inferred from homology"/>
<dbReference type="EMBL" id="CP101527">
    <property type="protein sequence ID" value="UZW73630.1"/>
    <property type="molecule type" value="Genomic_DNA"/>
</dbReference>
<evidence type="ECO:0000256" key="2">
    <source>
        <dbReference type="ARBA" id="ARBA00022679"/>
    </source>
</evidence>